<gene>
    <name evidence="4" type="ORF">Ga0123461_2352</name>
</gene>
<evidence type="ECO:0000313" key="4">
    <source>
        <dbReference type="EMBL" id="ATX80752.1"/>
    </source>
</evidence>
<evidence type="ECO:0000313" key="5">
    <source>
        <dbReference type="Proteomes" id="UP000231701"/>
    </source>
</evidence>
<dbReference type="CDD" id="cd00207">
    <property type="entry name" value="fer2"/>
    <property type="match status" value="1"/>
</dbReference>
<accession>A0A2K8L101</accession>
<dbReference type="SUPFAM" id="SSF52343">
    <property type="entry name" value="Ferredoxin reductase-like, C-terminal NADP-linked domain"/>
    <property type="match status" value="1"/>
</dbReference>
<dbReference type="InterPro" id="IPR008333">
    <property type="entry name" value="Cbr1-like_FAD-bd_dom"/>
</dbReference>
<dbReference type="EC" id="1.14.13.25" evidence="4"/>
<dbReference type="PROSITE" id="PS00197">
    <property type="entry name" value="2FE2S_FER_1"/>
    <property type="match status" value="1"/>
</dbReference>
<dbReference type="InterPro" id="IPR036010">
    <property type="entry name" value="2Fe-2S_ferredoxin-like_sf"/>
</dbReference>
<dbReference type="OrthoDB" id="9806195at2"/>
<dbReference type="InterPro" id="IPR001709">
    <property type="entry name" value="Flavoprot_Pyr_Nucl_cyt_Rdtase"/>
</dbReference>
<dbReference type="Proteomes" id="UP000231701">
    <property type="component" value="Chromosome"/>
</dbReference>
<dbReference type="SUPFAM" id="SSF63380">
    <property type="entry name" value="Riboflavin synthase domain-like"/>
    <property type="match status" value="1"/>
</dbReference>
<keyword evidence="4" id="KW-0503">Monooxygenase</keyword>
<dbReference type="PROSITE" id="PS51085">
    <property type="entry name" value="2FE2S_FER_2"/>
    <property type="match status" value="1"/>
</dbReference>
<dbReference type="Pfam" id="PF00970">
    <property type="entry name" value="FAD_binding_6"/>
    <property type="match status" value="1"/>
</dbReference>
<organism evidence="4 5">
    <name type="scientific">Mariprofundus aestuarium</name>
    <dbReference type="NCBI Taxonomy" id="1921086"/>
    <lineage>
        <taxon>Bacteria</taxon>
        <taxon>Pseudomonadati</taxon>
        <taxon>Pseudomonadota</taxon>
        <taxon>Candidatius Mariprofundia</taxon>
        <taxon>Mariprofundales</taxon>
        <taxon>Mariprofundaceae</taxon>
        <taxon>Mariprofundus</taxon>
    </lineage>
</organism>
<protein>
    <submittedName>
        <fullName evidence="4">Methane monooxygenase component C</fullName>
        <ecNumber evidence="4">1.14.13.25</ecNumber>
    </submittedName>
</protein>
<dbReference type="PANTHER" id="PTHR47354:SF5">
    <property type="entry name" value="PROTEIN RFBI"/>
    <property type="match status" value="1"/>
</dbReference>
<evidence type="ECO:0000256" key="1">
    <source>
        <dbReference type="ARBA" id="ARBA00034078"/>
    </source>
</evidence>
<dbReference type="Pfam" id="PF00175">
    <property type="entry name" value="NAD_binding_1"/>
    <property type="match status" value="1"/>
</dbReference>
<keyword evidence="4" id="KW-0560">Oxidoreductase</keyword>
<dbReference type="InterPro" id="IPR017938">
    <property type="entry name" value="Riboflavin_synthase-like_b-brl"/>
</dbReference>
<dbReference type="Gene3D" id="2.40.30.10">
    <property type="entry name" value="Translation factors"/>
    <property type="match status" value="1"/>
</dbReference>
<dbReference type="Gene3D" id="3.10.20.30">
    <property type="match status" value="1"/>
</dbReference>
<dbReference type="InterPro" id="IPR017927">
    <property type="entry name" value="FAD-bd_FR_type"/>
</dbReference>
<dbReference type="GO" id="GO:0051537">
    <property type="term" value="F:2 iron, 2 sulfur cluster binding"/>
    <property type="evidence" value="ECO:0007669"/>
    <property type="project" value="InterPro"/>
</dbReference>
<dbReference type="PROSITE" id="PS51384">
    <property type="entry name" value="FAD_FR"/>
    <property type="match status" value="1"/>
</dbReference>
<feature type="domain" description="2Fe-2S ferredoxin-type" evidence="2">
    <location>
        <begin position="5"/>
        <end position="98"/>
    </location>
</feature>
<proteinExistence type="predicted"/>
<feature type="domain" description="FAD-binding FR-type" evidence="3">
    <location>
        <begin position="103"/>
        <end position="211"/>
    </location>
</feature>
<comment type="cofactor">
    <cofactor evidence="1">
        <name>[2Fe-2S] cluster</name>
        <dbReference type="ChEBI" id="CHEBI:190135"/>
    </cofactor>
</comment>
<evidence type="ECO:0000259" key="3">
    <source>
        <dbReference type="PROSITE" id="PS51384"/>
    </source>
</evidence>
<dbReference type="EMBL" id="CP018799">
    <property type="protein sequence ID" value="ATX80752.1"/>
    <property type="molecule type" value="Genomic_DNA"/>
</dbReference>
<dbReference type="Pfam" id="PF00111">
    <property type="entry name" value="Fer2"/>
    <property type="match status" value="1"/>
</dbReference>
<dbReference type="InterPro" id="IPR039261">
    <property type="entry name" value="FNR_nucleotide-bd"/>
</dbReference>
<keyword evidence="5" id="KW-1185">Reference proteome</keyword>
<dbReference type="PRINTS" id="PR00410">
    <property type="entry name" value="PHEHYDRXLASE"/>
</dbReference>
<dbReference type="PRINTS" id="PR00371">
    <property type="entry name" value="FPNCR"/>
</dbReference>
<dbReference type="Gene3D" id="3.40.50.80">
    <property type="entry name" value="Nucleotide-binding domain of ferredoxin-NADP reductase (FNR) module"/>
    <property type="match status" value="1"/>
</dbReference>
<dbReference type="InterPro" id="IPR001433">
    <property type="entry name" value="OxRdtase_FAD/NAD-bd"/>
</dbReference>
<dbReference type="RefSeq" id="WP_100278485.1">
    <property type="nucleotide sequence ID" value="NZ_CP018799.1"/>
</dbReference>
<dbReference type="InterPro" id="IPR050415">
    <property type="entry name" value="MRET"/>
</dbReference>
<dbReference type="KEGG" id="maes:Ga0123461_2352"/>
<dbReference type="InterPro" id="IPR001041">
    <property type="entry name" value="2Fe-2S_ferredoxin-type"/>
</dbReference>
<dbReference type="SUPFAM" id="SSF54292">
    <property type="entry name" value="2Fe-2S ferredoxin-like"/>
    <property type="match status" value="1"/>
</dbReference>
<dbReference type="AlphaFoldDB" id="A0A2K8L101"/>
<sequence>MSQTYSICLNTQDGKEISFDCAADENLIDAAAQANITLPAVCHEGNCGACHGHCKSGEYEQKSHSSGALSEQDEEHGGILMCRTFPRGDMIVEVTSDLSHITSGPVPEPVCEVLAVDDMGGNVCRLLLKVLPDEQGAINAEFEPGQFMELEIPGTDIRRAYSISNAPNWSGELEFMIRLQPHGKFSSWLLNDAKVGDQLNTKGPEGSFLLHQAGIAPRRFVAGGTGVAPMLSMLRQMAEFQETHESHLYFGLTSEEDLFAIDEIEELKASVANLTAEVCIWKPTATWQGFRGSPVDAFKRDLEADLAKGIKPDVYLCGPPGLIDAAEKVAEELGLPHTSLFSERFLPG</sequence>
<name>A0A2K8L101_MARES</name>
<evidence type="ECO:0000259" key="2">
    <source>
        <dbReference type="PROSITE" id="PS51085"/>
    </source>
</evidence>
<reference evidence="4 5" key="1">
    <citation type="submission" date="2016-12" db="EMBL/GenBank/DDBJ databases">
        <title>Isolation and genomic insights into novel planktonic Zetaproteobacteria from stratified waters of the Chesapeake Bay.</title>
        <authorList>
            <person name="McAllister S.M."/>
            <person name="Kato S."/>
            <person name="Chan C.S."/>
            <person name="Chiu B.K."/>
            <person name="Field E.K."/>
        </authorList>
    </citation>
    <scope>NUCLEOTIDE SEQUENCE [LARGE SCALE GENOMIC DNA]</scope>
    <source>
        <strain evidence="4 5">CP-5</strain>
    </source>
</reference>
<dbReference type="InterPro" id="IPR012675">
    <property type="entry name" value="Beta-grasp_dom_sf"/>
</dbReference>
<dbReference type="InterPro" id="IPR006058">
    <property type="entry name" value="2Fe2S_fd_BS"/>
</dbReference>
<dbReference type="GO" id="GO:0015049">
    <property type="term" value="F:methane monooxygenase [NAD(P)H] activity"/>
    <property type="evidence" value="ECO:0007669"/>
    <property type="project" value="UniProtKB-EC"/>
</dbReference>
<dbReference type="PANTHER" id="PTHR47354">
    <property type="entry name" value="NADH OXIDOREDUCTASE HCR"/>
    <property type="match status" value="1"/>
</dbReference>